<organism evidence="11 12">
    <name type="scientific">Rhodanobacter geophilus</name>
    <dbReference type="NCBI Taxonomy" id="3162488"/>
    <lineage>
        <taxon>Bacteria</taxon>
        <taxon>Pseudomonadati</taxon>
        <taxon>Pseudomonadota</taxon>
        <taxon>Gammaproteobacteria</taxon>
        <taxon>Lysobacterales</taxon>
        <taxon>Rhodanobacteraceae</taxon>
        <taxon>Rhodanobacter</taxon>
    </lineage>
</organism>
<protein>
    <recommendedName>
        <fullName evidence="5 10">Transaldolase</fullName>
        <ecNumber evidence="5 10">2.2.1.2</ecNumber>
    </recommendedName>
</protein>
<dbReference type="SUPFAM" id="SSF51569">
    <property type="entry name" value="Aldolase"/>
    <property type="match status" value="1"/>
</dbReference>
<name>A0ABV3QRH0_9GAMM</name>
<dbReference type="GO" id="GO:0004801">
    <property type="term" value="F:transaldolase activity"/>
    <property type="evidence" value="ECO:0007669"/>
    <property type="project" value="UniProtKB-EC"/>
</dbReference>
<comment type="caution">
    <text evidence="11">The sequence shown here is derived from an EMBL/GenBank/DDBJ whole genome shotgun (WGS) entry which is preliminary data.</text>
</comment>
<dbReference type="EMBL" id="JBFOHL010000011">
    <property type="protein sequence ID" value="MEW9625200.1"/>
    <property type="molecule type" value="Genomic_DNA"/>
</dbReference>
<evidence type="ECO:0000256" key="3">
    <source>
        <dbReference type="ARBA" id="ARBA00004857"/>
    </source>
</evidence>
<dbReference type="PIRSF" id="PIRSF036915">
    <property type="entry name" value="Trnald_Bac_Plnt"/>
    <property type="match status" value="1"/>
</dbReference>
<evidence type="ECO:0000256" key="10">
    <source>
        <dbReference type="HAMAP-Rule" id="MF_00493"/>
    </source>
</evidence>
<evidence type="ECO:0000313" key="11">
    <source>
        <dbReference type="EMBL" id="MEW9625200.1"/>
    </source>
</evidence>
<dbReference type="NCBIfam" id="NF002881">
    <property type="entry name" value="PRK03343.1"/>
    <property type="match status" value="1"/>
</dbReference>
<dbReference type="Pfam" id="PF00923">
    <property type="entry name" value="TAL_FSA"/>
    <property type="match status" value="1"/>
</dbReference>
<evidence type="ECO:0000256" key="8">
    <source>
        <dbReference type="ARBA" id="ARBA00023126"/>
    </source>
</evidence>
<sequence length="367" mass="38898">MKATQQLHDLGQSLWLDNITRTLLDDGTLARYIAEDSVTGLTSNPSIFDAAIGGGDAYDAGIHAKALAGLSGEDLFIELALEDLRRAADLFRPVFDATHQVDGWVSMEVSPLLAADTDGTITAADAIHTQAQRPNLFVKIPGTPEGIPAIEEAIFRGIPINVTLLFSCEQYLAAAGAYLRGIERRVAAGLDPQVASVASLFISRWDVAANPQLPTELHNRLGIAVGKQSYRAYRELLASPRWLKLAAAGARPQRLLWASTGTKDPNAPDTLYVDALAAPDTVDTVPEKTLHAVADHGKPGAVLPADGGDAEATLAAIGKAGVDIAALALKLQQEGAEAFVKSWKQLLQRIADKQAALAAKGKEPLAR</sequence>
<dbReference type="HAMAP" id="MF_00493">
    <property type="entry name" value="Transaldolase_2"/>
    <property type="match status" value="1"/>
</dbReference>
<accession>A0ABV3QRH0</accession>
<dbReference type="NCBIfam" id="TIGR00876">
    <property type="entry name" value="tal_mycobact"/>
    <property type="match status" value="1"/>
</dbReference>
<evidence type="ECO:0000313" key="12">
    <source>
        <dbReference type="Proteomes" id="UP001556170"/>
    </source>
</evidence>
<dbReference type="InterPro" id="IPR004732">
    <property type="entry name" value="Transaldolase_2"/>
</dbReference>
<comment type="similarity">
    <text evidence="4 10">Belongs to the transaldolase family. Type 2 subfamily.</text>
</comment>
<feature type="active site" description="Schiff-base intermediate with substrate" evidence="10">
    <location>
        <position position="139"/>
    </location>
</feature>
<dbReference type="PANTHER" id="PTHR10683:SF31">
    <property type="entry name" value="TRANSALDOLASE"/>
    <property type="match status" value="1"/>
</dbReference>
<keyword evidence="6 10" id="KW-0963">Cytoplasm</keyword>
<gene>
    <name evidence="10 11" type="primary">tal</name>
    <name evidence="11" type="ORF">ABQJ56_13300</name>
</gene>
<evidence type="ECO:0000256" key="9">
    <source>
        <dbReference type="ARBA" id="ARBA00023270"/>
    </source>
</evidence>
<keyword evidence="9 10" id="KW-0704">Schiff base</keyword>
<proteinExistence type="inferred from homology"/>
<evidence type="ECO:0000256" key="2">
    <source>
        <dbReference type="ARBA" id="ARBA00004496"/>
    </source>
</evidence>
<dbReference type="Gene3D" id="3.20.20.70">
    <property type="entry name" value="Aldolase class I"/>
    <property type="match status" value="1"/>
</dbReference>
<dbReference type="EC" id="2.2.1.2" evidence="5 10"/>
<dbReference type="PANTHER" id="PTHR10683">
    <property type="entry name" value="TRANSALDOLASE"/>
    <property type="match status" value="1"/>
</dbReference>
<evidence type="ECO:0000256" key="4">
    <source>
        <dbReference type="ARBA" id="ARBA00008426"/>
    </source>
</evidence>
<dbReference type="InterPro" id="IPR001585">
    <property type="entry name" value="TAL/FSA"/>
</dbReference>
<evidence type="ECO:0000256" key="5">
    <source>
        <dbReference type="ARBA" id="ARBA00013151"/>
    </source>
</evidence>
<comment type="subcellular location">
    <subcellularLocation>
        <location evidence="2 10">Cytoplasm</location>
    </subcellularLocation>
</comment>
<dbReference type="InterPro" id="IPR013785">
    <property type="entry name" value="Aldolase_TIM"/>
</dbReference>
<evidence type="ECO:0000256" key="6">
    <source>
        <dbReference type="ARBA" id="ARBA00022490"/>
    </source>
</evidence>
<evidence type="ECO:0000256" key="1">
    <source>
        <dbReference type="ARBA" id="ARBA00003518"/>
    </source>
</evidence>
<dbReference type="RefSeq" id="WP_367845489.1">
    <property type="nucleotide sequence ID" value="NZ_JBFOHL010000011.1"/>
</dbReference>
<keyword evidence="8 10" id="KW-0570">Pentose shunt</keyword>
<keyword evidence="7 10" id="KW-0808">Transferase</keyword>
<dbReference type="CDD" id="cd00955">
    <property type="entry name" value="Transaldolase_like"/>
    <property type="match status" value="1"/>
</dbReference>
<comment type="function">
    <text evidence="1 10">Transaldolase is important for the balance of metabolites in the pentose-phosphate pathway.</text>
</comment>
<keyword evidence="12" id="KW-1185">Reference proteome</keyword>
<evidence type="ECO:0000256" key="7">
    <source>
        <dbReference type="ARBA" id="ARBA00022679"/>
    </source>
</evidence>
<reference evidence="11 12" key="1">
    <citation type="submission" date="2024-06" db="EMBL/GenBank/DDBJ databases">
        <authorList>
            <person name="Woo H."/>
        </authorList>
    </citation>
    <scope>NUCLEOTIDE SEQUENCE [LARGE SCALE GENOMIC DNA]</scope>
    <source>
        <strain evidence="11 12">S2-g</strain>
    </source>
</reference>
<dbReference type="Proteomes" id="UP001556170">
    <property type="component" value="Unassembled WGS sequence"/>
</dbReference>
<comment type="pathway">
    <text evidence="3 10">Carbohydrate degradation; pentose phosphate pathway; D-glyceraldehyde 3-phosphate and beta-D-fructose 6-phosphate from D-ribose 5-phosphate and D-xylulose 5-phosphate (non-oxidative stage): step 2/3.</text>
</comment>
<comment type="catalytic activity">
    <reaction evidence="10">
        <text>D-sedoheptulose 7-phosphate + D-glyceraldehyde 3-phosphate = D-erythrose 4-phosphate + beta-D-fructose 6-phosphate</text>
        <dbReference type="Rhea" id="RHEA:17053"/>
        <dbReference type="ChEBI" id="CHEBI:16897"/>
        <dbReference type="ChEBI" id="CHEBI:57483"/>
        <dbReference type="ChEBI" id="CHEBI:57634"/>
        <dbReference type="ChEBI" id="CHEBI:59776"/>
        <dbReference type="EC" id="2.2.1.2"/>
    </reaction>
</comment>